<organism evidence="1 2">
    <name type="scientific">Nocardioides daedukensis</name>
    <dbReference type="NCBI Taxonomy" id="634462"/>
    <lineage>
        <taxon>Bacteria</taxon>
        <taxon>Bacillati</taxon>
        <taxon>Actinomycetota</taxon>
        <taxon>Actinomycetes</taxon>
        <taxon>Propionibacteriales</taxon>
        <taxon>Nocardioidaceae</taxon>
        <taxon>Nocardioides</taxon>
    </lineage>
</organism>
<evidence type="ECO:0000313" key="1">
    <source>
        <dbReference type="EMBL" id="NYG58712.1"/>
    </source>
</evidence>
<dbReference type="RefSeq" id="WP_179501847.1">
    <property type="nucleotide sequence ID" value="NZ_JACCAA010000001.1"/>
</dbReference>
<dbReference type="AlphaFoldDB" id="A0A7Y9S1E4"/>
<protein>
    <submittedName>
        <fullName evidence="1">Uncharacterized protein</fullName>
    </submittedName>
</protein>
<evidence type="ECO:0000313" key="2">
    <source>
        <dbReference type="Proteomes" id="UP000540656"/>
    </source>
</evidence>
<name>A0A7Y9S1E4_9ACTN</name>
<gene>
    <name evidence="1" type="ORF">BJ980_001635</name>
</gene>
<keyword evidence="2" id="KW-1185">Reference proteome</keyword>
<dbReference type="Proteomes" id="UP000540656">
    <property type="component" value="Unassembled WGS sequence"/>
</dbReference>
<proteinExistence type="predicted"/>
<accession>A0A7Y9S1E4</accession>
<comment type="caution">
    <text evidence="1">The sequence shown here is derived from an EMBL/GenBank/DDBJ whole genome shotgun (WGS) entry which is preliminary data.</text>
</comment>
<reference evidence="1 2" key="1">
    <citation type="submission" date="2020-07" db="EMBL/GenBank/DDBJ databases">
        <title>Sequencing the genomes of 1000 actinobacteria strains.</title>
        <authorList>
            <person name="Klenk H.-P."/>
        </authorList>
    </citation>
    <scope>NUCLEOTIDE SEQUENCE [LARGE SCALE GENOMIC DNA]</scope>
    <source>
        <strain evidence="1 2">DSM 23819</strain>
    </source>
</reference>
<dbReference type="EMBL" id="JACCAA010000001">
    <property type="protein sequence ID" value="NYG58712.1"/>
    <property type="molecule type" value="Genomic_DNA"/>
</dbReference>
<sequence>MSTHLPAPIQVRELLTELLGRDVELSPGAPLAPGPATPATIASYVDDSLQLAALVVCDLPLSAHAGAAIGLVPPDQALAAIADGALTDALAENLYEVLNIAAAMFNVDGAPHVRLHALAPAGGPIDPQLMARALTLGRREDAALTISGYGAGRLSIVLV</sequence>